<gene>
    <name evidence="1" type="ORF">Purlil1_1974</name>
</gene>
<keyword evidence="2" id="KW-1185">Reference proteome</keyword>
<evidence type="ECO:0000313" key="1">
    <source>
        <dbReference type="EMBL" id="KAK4093640.1"/>
    </source>
</evidence>
<reference evidence="1 2" key="1">
    <citation type="journal article" date="2024" name="Microbiol. Resour. Announc.">
        <title>Genome annotations for the ascomycete fungi Trichoderma harzianum, Trichoderma aggressivum, and Purpureocillium lilacinum.</title>
        <authorList>
            <person name="Beijen E.P.W."/>
            <person name="Ohm R.A."/>
        </authorList>
    </citation>
    <scope>NUCLEOTIDE SEQUENCE [LARGE SCALE GENOMIC DNA]</scope>
    <source>
        <strain evidence="1 2">CBS 150709</strain>
    </source>
</reference>
<dbReference type="Proteomes" id="UP001287286">
    <property type="component" value="Unassembled WGS sequence"/>
</dbReference>
<sequence>MSPPPPPKCDAMLLRHAGRPVDGLIPPSVHITAEFVLIMLDGRPYRPSASCRMRSIACEDTATTSYPYPLQAPPPTRQGLIDWRHIRSQSPSVTRRICDLQRAAGRSRMRAVPCLARFPVAHGTKMNDKAVAQPVPVGDVDCPSCVWVWVCHALASHVPSISNHHLTFLSLFCSAFVLGLGG</sequence>
<accession>A0ABR0CBK3</accession>
<dbReference type="EMBL" id="JAWRVI010000005">
    <property type="protein sequence ID" value="KAK4093640.1"/>
    <property type="molecule type" value="Genomic_DNA"/>
</dbReference>
<protein>
    <submittedName>
        <fullName evidence="1">Uncharacterized protein</fullName>
    </submittedName>
</protein>
<proteinExistence type="predicted"/>
<comment type="caution">
    <text evidence="1">The sequence shown here is derived from an EMBL/GenBank/DDBJ whole genome shotgun (WGS) entry which is preliminary data.</text>
</comment>
<evidence type="ECO:0000313" key="2">
    <source>
        <dbReference type="Proteomes" id="UP001287286"/>
    </source>
</evidence>
<name>A0ABR0CBK3_PURLI</name>
<organism evidence="1 2">
    <name type="scientific">Purpureocillium lilacinum</name>
    <name type="common">Paecilomyces lilacinus</name>
    <dbReference type="NCBI Taxonomy" id="33203"/>
    <lineage>
        <taxon>Eukaryota</taxon>
        <taxon>Fungi</taxon>
        <taxon>Dikarya</taxon>
        <taxon>Ascomycota</taxon>
        <taxon>Pezizomycotina</taxon>
        <taxon>Sordariomycetes</taxon>
        <taxon>Hypocreomycetidae</taxon>
        <taxon>Hypocreales</taxon>
        <taxon>Ophiocordycipitaceae</taxon>
        <taxon>Purpureocillium</taxon>
    </lineage>
</organism>